<gene>
    <name evidence="4" type="ORF">DCMF_01210</name>
</gene>
<dbReference type="PANTHER" id="PTHR43479:SF11">
    <property type="entry name" value="ACREF_ENVCD OPERON REPRESSOR-RELATED"/>
    <property type="match status" value="1"/>
</dbReference>
<dbReference type="Proteomes" id="UP000323521">
    <property type="component" value="Chromosome"/>
</dbReference>
<dbReference type="GO" id="GO:0003677">
    <property type="term" value="F:DNA binding"/>
    <property type="evidence" value="ECO:0007669"/>
    <property type="project" value="UniProtKB-UniRule"/>
</dbReference>
<keyword evidence="5" id="KW-1185">Reference proteome</keyword>
<evidence type="ECO:0000256" key="1">
    <source>
        <dbReference type="ARBA" id="ARBA00023125"/>
    </source>
</evidence>
<protein>
    <submittedName>
        <fullName evidence="4">TetR family transcriptional regulator</fullName>
    </submittedName>
</protein>
<accession>A0A3G1KMB6</accession>
<dbReference type="EMBL" id="CP017634">
    <property type="protein sequence ID" value="ATW23598.1"/>
    <property type="molecule type" value="Genomic_DNA"/>
</dbReference>
<keyword evidence="1 2" id="KW-0238">DNA-binding</keyword>
<evidence type="ECO:0000313" key="4">
    <source>
        <dbReference type="EMBL" id="ATW23598.1"/>
    </source>
</evidence>
<dbReference type="InterPro" id="IPR001647">
    <property type="entry name" value="HTH_TetR"/>
</dbReference>
<proteinExistence type="predicted"/>
<organism evidence="4 5">
    <name type="scientific">Formimonas warabiya</name>
    <dbReference type="NCBI Taxonomy" id="1761012"/>
    <lineage>
        <taxon>Bacteria</taxon>
        <taxon>Bacillati</taxon>
        <taxon>Bacillota</taxon>
        <taxon>Clostridia</taxon>
        <taxon>Eubacteriales</taxon>
        <taxon>Peptococcaceae</taxon>
        <taxon>Candidatus Formimonas</taxon>
    </lineage>
</organism>
<evidence type="ECO:0000313" key="5">
    <source>
        <dbReference type="Proteomes" id="UP000323521"/>
    </source>
</evidence>
<dbReference type="Gene3D" id="1.10.357.10">
    <property type="entry name" value="Tetracycline Repressor, domain 2"/>
    <property type="match status" value="1"/>
</dbReference>
<sequence>MRYFSYRMMYVMMLSGGDRVPKDTFYNLSDEKKKRIFDAAMQEFSNRRFSDASLNQIVKAAKIPWGSFYQYFNDKEDIYLYMLEEIAKEKQEILRCAEDLDQDADVFETMIHKAKAALELSKVKPEYSRIGMQMELDNSEFIMKIRRISAEKYIRMIERDKKRGLIKPETDSELVLNMIFTFGLNEYYRNGLDEERYLKMLNDVIKIIKEGIAVFKE</sequence>
<dbReference type="KEGG" id="fwa:DCMF_01210"/>
<dbReference type="PANTHER" id="PTHR43479">
    <property type="entry name" value="ACREF/ENVCD OPERON REPRESSOR-RELATED"/>
    <property type="match status" value="1"/>
</dbReference>
<dbReference type="InterPro" id="IPR009057">
    <property type="entry name" value="Homeodomain-like_sf"/>
</dbReference>
<reference evidence="4 5" key="1">
    <citation type="submission" date="2016-10" db="EMBL/GenBank/DDBJ databases">
        <title>Complete Genome Sequence of Peptococcaceae strain DCMF.</title>
        <authorList>
            <person name="Edwards R.J."/>
            <person name="Holland S.I."/>
            <person name="Deshpande N.P."/>
            <person name="Wong Y.K."/>
            <person name="Ertan H."/>
            <person name="Manefield M."/>
            <person name="Russell T.L."/>
            <person name="Lee M.J."/>
        </authorList>
    </citation>
    <scope>NUCLEOTIDE SEQUENCE [LARGE SCALE GENOMIC DNA]</scope>
    <source>
        <strain evidence="4 5">DCMF</strain>
    </source>
</reference>
<feature type="domain" description="HTH tetR-type" evidence="3">
    <location>
        <begin position="30"/>
        <end position="90"/>
    </location>
</feature>
<dbReference type="AlphaFoldDB" id="A0A3G1KMB6"/>
<feature type="DNA-binding region" description="H-T-H motif" evidence="2">
    <location>
        <begin position="53"/>
        <end position="72"/>
    </location>
</feature>
<evidence type="ECO:0000259" key="3">
    <source>
        <dbReference type="PROSITE" id="PS50977"/>
    </source>
</evidence>
<dbReference type="InterPro" id="IPR050624">
    <property type="entry name" value="HTH-type_Tx_Regulator"/>
</dbReference>
<name>A0A3G1KMB6_FORW1</name>
<dbReference type="SUPFAM" id="SSF46689">
    <property type="entry name" value="Homeodomain-like"/>
    <property type="match status" value="1"/>
</dbReference>
<dbReference type="PROSITE" id="PS50977">
    <property type="entry name" value="HTH_TETR_2"/>
    <property type="match status" value="1"/>
</dbReference>
<evidence type="ECO:0000256" key="2">
    <source>
        <dbReference type="PROSITE-ProRule" id="PRU00335"/>
    </source>
</evidence>
<dbReference type="Pfam" id="PF00440">
    <property type="entry name" value="TetR_N"/>
    <property type="match status" value="1"/>
</dbReference>